<dbReference type="SMART" id="SM00184">
    <property type="entry name" value="RING"/>
    <property type="match status" value="1"/>
</dbReference>
<dbReference type="EMBL" id="JANPWB010000012">
    <property type="protein sequence ID" value="KAJ1113041.1"/>
    <property type="molecule type" value="Genomic_DNA"/>
</dbReference>
<keyword evidence="14" id="KW-0175">Coiled coil</keyword>
<dbReference type="Pfam" id="PF24525">
    <property type="entry name" value="TTC3"/>
    <property type="match status" value="1"/>
</dbReference>
<dbReference type="InterPro" id="IPR056870">
    <property type="entry name" value="TTC3/DZIP3/RBM44-like_helical"/>
</dbReference>
<keyword evidence="13" id="KW-0802">TPR repeat</keyword>
<keyword evidence="10" id="KW-0862">Zinc</keyword>
<keyword evidence="9" id="KW-0833">Ubl conjugation pathway</keyword>
<keyword evidence="18" id="KW-1185">Reference proteome</keyword>
<proteinExistence type="predicted"/>
<dbReference type="GO" id="GO:0031461">
    <property type="term" value="C:cullin-RING ubiquitin ligase complex"/>
    <property type="evidence" value="ECO:0007669"/>
    <property type="project" value="UniProtKB-ARBA"/>
</dbReference>
<comment type="pathway">
    <text evidence="4">Protein modification; protein neddylation.</text>
</comment>
<evidence type="ECO:0000256" key="6">
    <source>
        <dbReference type="ARBA" id="ARBA00022679"/>
    </source>
</evidence>
<evidence type="ECO:0000256" key="5">
    <source>
        <dbReference type="ARBA" id="ARBA00022490"/>
    </source>
</evidence>
<dbReference type="CDD" id="cd16481">
    <property type="entry name" value="RING-H2_TTC3"/>
    <property type="match status" value="1"/>
</dbReference>
<evidence type="ECO:0000256" key="12">
    <source>
        <dbReference type="PROSITE-ProRule" id="PRU00175"/>
    </source>
</evidence>
<dbReference type="InterPro" id="IPR001841">
    <property type="entry name" value="Znf_RING"/>
</dbReference>
<dbReference type="InterPro" id="IPR013083">
    <property type="entry name" value="Znf_RING/FYVE/PHD"/>
</dbReference>
<dbReference type="Gene3D" id="3.30.40.10">
    <property type="entry name" value="Zinc/RING finger domain, C3HC4 (zinc finger)"/>
    <property type="match status" value="1"/>
</dbReference>
<feature type="coiled-coil region" evidence="14">
    <location>
        <begin position="1582"/>
        <end position="1644"/>
    </location>
</feature>
<evidence type="ECO:0000256" key="8">
    <source>
        <dbReference type="ARBA" id="ARBA00022771"/>
    </source>
</evidence>
<dbReference type="Gene3D" id="1.10.533.10">
    <property type="entry name" value="Death Domain, Fas"/>
    <property type="match status" value="1"/>
</dbReference>
<keyword evidence="6" id="KW-0808">Transferase</keyword>
<evidence type="ECO:0000259" key="16">
    <source>
        <dbReference type="PROSITE" id="PS50089"/>
    </source>
</evidence>
<evidence type="ECO:0000256" key="7">
    <source>
        <dbReference type="ARBA" id="ARBA00022723"/>
    </source>
</evidence>
<evidence type="ECO:0000313" key="18">
    <source>
        <dbReference type="Proteomes" id="UP001066276"/>
    </source>
</evidence>
<feature type="region of interest" description="Disordered" evidence="15">
    <location>
        <begin position="489"/>
        <end position="572"/>
    </location>
</feature>
<feature type="region of interest" description="Disordered" evidence="15">
    <location>
        <begin position="1322"/>
        <end position="1346"/>
    </location>
</feature>
<dbReference type="PANTHER" id="PTHR17550">
    <property type="entry name" value="E3 UBIQUITIN-PROTEIN LIGASE TTC3"/>
    <property type="match status" value="1"/>
</dbReference>
<dbReference type="GO" id="GO:0061630">
    <property type="term" value="F:ubiquitin protein ligase activity"/>
    <property type="evidence" value="ECO:0007669"/>
    <property type="project" value="UniProtKB-EC"/>
</dbReference>
<evidence type="ECO:0000256" key="9">
    <source>
        <dbReference type="ARBA" id="ARBA00022786"/>
    </source>
</evidence>
<reference evidence="17" key="1">
    <citation type="journal article" date="2022" name="bioRxiv">
        <title>Sequencing and chromosome-scale assembly of the giantPleurodeles waltlgenome.</title>
        <authorList>
            <person name="Brown T."/>
            <person name="Elewa A."/>
            <person name="Iarovenko S."/>
            <person name="Subramanian E."/>
            <person name="Araus A.J."/>
            <person name="Petzold A."/>
            <person name="Susuki M."/>
            <person name="Suzuki K.-i.T."/>
            <person name="Hayashi T."/>
            <person name="Toyoda A."/>
            <person name="Oliveira C."/>
            <person name="Osipova E."/>
            <person name="Leigh N.D."/>
            <person name="Simon A."/>
            <person name="Yun M.H."/>
        </authorList>
    </citation>
    <scope>NUCLEOTIDE SEQUENCE</scope>
    <source>
        <strain evidence="17">20211129_DDA</strain>
        <tissue evidence="17">Liver</tissue>
    </source>
</reference>
<dbReference type="Gene3D" id="1.25.40.10">
    <property type="entry name" value="Tetratricopeptide repeat domain"/>
    <property type="match status" value="1"/>
</dbReference>
<feature type="repeat" description="TPR" evidence="13">
    <location>
        <begin position="324"/>
        <end position="357"/>
    </location>
</feature>
<dbReference type="SUPFAM" id="SSF57850">
    <property type="entry name" value="RING/U-box"/>
    <property type="match status" value="1"/>
</dbReference>
<comment type="catalytic activity">
    <reaction evidence="1">
        <text>S-ubiquitinyl-[E2 ubiquitin-conjugating enzyme]-L-cysteine + [acceptor protein]-L-lysine = [E2 ubiquitin-conjugating enzyme]-L-cysteine + N(6)-ubiquitinyl-[acceptor protein]-L-lysine.</text>
        <dbReference type="EC" id="2.3.2.27"/>
    </reaction>
</comment>
<dbReference type="Pfam" id="PF24812">
    <property type="entry name" value="WHD_TTC3"/>
    <property type="match status" value="1"/>
</dbReference>
<dbReference type="GO" id="GO:0005737">
    <property type="term" value="C:cytoplasm"/>
    <property type="evidence" value="ECO:0007669"/>
    <property type="project" value="UniProtKB-SubCell"/>
</dbReference>
<dbReference type="InterPro" id="IPR019734">
    <property type="entry name" value="TPR_rpt"/>
</dbReference>
<keyword evidence="7" id="KW-0479">Metal-binding</keyword>
<dbReference type="InterPro" id="IPR011029">
    <property type="entry name" value="DEATH-like_dom_sf"/>
</dbReference>
<dbReference type="InterPro" id="IPR056872">
    <property type="entry name" value="TTC3/DZIP3-like_helical"/>
</dbReference>
<dbReference type="PANTHER" id="PTHR17550:SF4">
    <property type="entry name" value="E3 UBIQUITIN-PROTEIN LIGASE TTC3"/>
    <property type="match status" value="1"/>
</dbReference>
<dbReference type="InterPro" id="IPR043866">
    <property type="entry name" value="TTC3/DZIP3_dom"/>
</dbReference>
<evidence type="ECO:0000256" key="15">
    <source>
        <dbReference type="SAM" id="MobiDB-lite"/>
    </source>
</evidence>
<feature type="compositionally biased region" description="Low complexity" evidence="15">
    <location>
        <begin position="1327"/>
        <end position="1338"/>
    </location>
</feature>
<evidence type="ECO:0000256" key="3">
    <source>
        <dbReference type="ARBA" id="ARBA00004906"/>
    </source>
</evidence>
<comment type="subcellular location">
    <subcellularLocation>
        <location evidence="2">Cytoplasm</location>
    </subcellularLocation>
</comment>
<sequence length="2082" mass="235589">MIARDLEPGEVRRVGARELGARAETLGAGNKRLGRYLRRLFLSLIKPLDDNPRLTTLRAGKLSVVSLGLSSSCEENKTKGLLQFVTNTCGSNLPIMPLPEDARHMYSRGIGCYATRKWYLIMEDLKFDPNEFVKNVSFTETPNYCIYGHSKSFKIALYDDNTIDPVKYWLHRPRKEVHDDCDVLKIRIFWTMMFEKNAVSVAEWGCMMTSGFDLTNLAVIEFLEDFLELFKSVADIPCFIRGFVSMENKITDKTFHLGDVLEWVKASGNTVMIHQLLLFGDKVLPLLEEVIGQYTFFLNRMAGNLSSMKKEEDQGLCTLCVKKSESSKTKGNKEFSKKNYQSAVKLYTKAIQYHPENHILYGNRALCYLQIAEYTLALADGKRAIILKQNWYKGHHRFCDALFLIGDFQRALASNEKALVLCKKDPEGIKELSQQNLRFREFIEKKKGEGLGDLDAHYMPFPFAFASNMEPGIPTPMYVSRIRLERDKTAPVPTGSAKKTEAKDSANIFDTENIKIPSELPSARKGVNTRTNSRSPHGKSRTKSKEPEKQRQPEVSKHDPPDIPKCNPGSTTSAINLSELQEKLKTLVETGHTALFDQCFHSAEQAFSQLLDLVDPAELKKLHLAMIDYVVLIYGHAKALLGIGQPEELTTAEQQFNKIIEKYTKQRFNCLAFYGIGNVHLRRNRFAEARNQFIKCQIMLNCKIVPGVLKWPTTSVIIEETRPEKLQMLLEKCIEECKFPPKPDAICHYPLCTGGNNKQIYFTDPDFEGFIRLFCCHLCKVEFHIDCWKNLKATKYFDKNDKDCLKDQCFTPDCEGNICRIVIYGSTGLVKWQGETKITEVKVSRKPIVKQKNSSPKKLKVKQERKLRRKLHEKVAKYSVKDRKESMTNEENSSKEVLLNDKSVKICGADPMLQLVKENAELIKMGVHNTSLLISNLFMWLVINQEEHMIYSTSITNSTQYEVMAMLINHLIKKSDKVKTRIFLHILSQLHEVDTKLHSWLKEINDLGLLAADVFLSHYLHHLLQLDLESLCSLWNETYGNRLNSLITCSELSEVVEYFDEQSPELKRCLIWFLEEYKERYQCPVLHQALDKYFNVIDHPCVAISKQENKVISIKVKNKTRKKKQKESKPLLLLPECGTAAQELDHICAENNALDSNEPVVVSKNICDQVAEFESRYEDISRSSFYLKIMDNKADLTRESLYEYFYQILDKHGPLELDSDLFVGEYNLFPPKAHKIVEEAGGLKPFLLGSLRFVMLSDNLIGTLKHNFFNTEATATFPRRFGLQVKNAKPVSSVQSMYNSNKNLLCDHLTINPGAKEFKPVFDGFHNSSNSQDSSNNSAPATQNDENVSSVNTLLSNSITNSQPVPFLFSAGKSASLVDETPLSSVPAKDHMQPVSFVNPPSKTVVQAFCSEKSETGSPECELKVACDTGSAPNSVSSSTVKVDKDSSDTQNPHQSLKAENLFLGSNSGTSINCVPCSDNVVKKMRPRKKTPLTRMVAVQVVIELSDHNVNTDPFYPFEKHQGDILRMEKEHQVLQEQLKEATEKYELSKSRNSDEVALGKEQLQKVIEENKISKTELDWFYQDLENEVKKWQQEKKEHQERLRVIKNNIKVLMENNESCLKSIEEKEQHYKRLLNEFLESSNKFENEKLKFEENIKKCKDSILESKKRASASEVTVLENQKNIEIFKLCCAMSSCEANLHFLHSVGTSASAPGHLGSQIISWNNYLSSIKNEIQNIQSQFEVRIDLVKSGAKLSSLQPVQVETFQSPPSIFIMQSNTLIDYPAVLTYSSASQLHNSLFPEYSSSVSLGSVPQEGGNTETSSNSTPLDHSSFEVLNVSGGCPPSKQATFNQSFQPDVNNPGLGGSSSISDVQPLASQVVNAGIAKKDQKNPYDKLIAQLNAIFPHYDGAELSSFVKATRAKNGNNFSGLEFCEVISRVTEFILDYQSKTSSHRETHITSDSLGQAGSERNEGTNCVNVNGAKGNPPSTMFVSQSTQPWKCVKETPKSSWGKSNESALPDDEPCIICHEELRQNIICVLECGHQFHKHCIKTWLNAQSTCPTCRVHVLLNEDFPVLRSRKRPT</sequence>
<dbReference type="SUPFAM" id="SSF48452">
    <property type="entry name" value="TPR-like"/>
    <property type="match status" value="1"/>
</dbReference>
<dbReference type="PROSITE" id="PS50005">
    <property type="entry name" value="TPR"/>
    <property type="match status" value="1"/>
</dbReference>
<evidence type="ECO:0000256" key="4">
    <source>
        <dbReference type="ARBA" id="ARBA00005032"/>
    </source>
</evidence>
<organism evidence="17 18">
    <name type="scientific">Pleurodeles waltl</name>
    <name type="common">Iberian ribbed newt</name>
    <dbReference type="NCBI Taxonomy" id="8319"/>
    <lineage>
        <taxon>Eukaryota</taxon>
        <taxon>Metazoa</taxon>
        <taxon>Chordata</taxon>
        <taxon>Craniata</taxon>
        <taxon>Vertebrata</taxon>
        <taxon>Euteleostomi</taxon>
        <taxon>Amphibia</taxon>
        <taxon>Batrachia</taxon>
        <taxon>Caudata</taxon>
        <taxon>Salamandroidea</taxon>
        <taxon>Salamandridae</taxon>
        <taxon>Pleurodelinae</taxon>
        <taxon>Pleurodeles</taxon>
    </lineage>
</organism>
<keyword evidence="8 12" id="KW-0863">Zinc-finger</keyword>
<comment type="catalytic activity">
    <reaction evidence="11">
        <text>S-[NEDD8-protein]-yl-[E2 NEDD8-conjugating enzyme]-L-cysteine + [cullin]-L-lysine = [E2 NEDD8-conjugating enzyme]-L-cysteine + N(6)-[NEDD8-protein]-yl-[cullin]-L-lysine.</text>
        <dbReference type="EC" id="2.3.2.32"/>
    </reaction>
</comment>
<comment type="pathway">
    <text evidence="3">Protein modification; protein ubiquitination.</text>
</comment>
<protein>
    <recommendedName>
        <fullName evidence="16">RING-type domain-containing protein</fullName>
    </recommendedName>
</protein>
<dbReference type="Pfam" id="PF24905">
    <property type="entry name" value="TTC3_9th"/>
    <property type="match status" value="1"/>
</dbReference>
<dbReference type="Pfam" id="PF12678">
    <property type="entry name" value="zf-rbx1"/>
    <property type="match status" value="1"/>
</dbReference>
<feature type="compositionally biased region" description="Basic and acidic residues" evidence="15">
    <location>
        <begin position="543"/>
        <end position="562"/>
    </location>
</feature>
<dbReference type="InterPro" id="IPR056871">
    <property type="entry name" value="WH_TTC3"/>
</dbReference>
<keyword evidence="5" id="KW-0963">Cytoplasm</keyword>
<evidence type="ECO:0000256" key="13">
    <source>
        <dbReference type="PROSITE-ProRule" id="PRU00339"/>
    </source>
</evidence>
<comment type="caution">
    <text evidence="17">The sequence shown here is derived from an EMBL/GenBank/DDBJ whole genome shotgun (WGS) entry which is preliminary data.</text>
</comment>
<dbReference type="GO" id="GO:0008270">
    <property type="term" value="F:zinc ion binding"/>
    <property type="evidence" value="ECO:0007669"/>
    <property type="project" value="UniProtKB-KW"/>
</dbReference>
<dbReference type="InterPro" id="IPR011990">
    <property type="entry name" value="TPR-like_helical_dom_sf"/>
</dbReference>
<feature type="coiled-coil region" evidence="14">
    <location>
        <begin position="1518"/>
        <end position="1552"/>
    </location>
</feature>
<name>A0AAV7NAN4_PLEWA</name>
<dbReference type="Pfam" id="PF19179">
    <property type="entry name" value="TTC3_DZIP3_dom"/>
    <property type="match status" value="1"/>
</dbReference>
<dbReference type="SMART" id="SM00028">
    <property type="entry name" value="TPR"/>
    <property type="match status" value="4"/>
</dbReference>
<dbReference type="InterPro" id="IPR024766">
    <property type="entry name" value="Znf_RING_H2"/>
</dbReference>
<feature type="domain" description="RING-type" evidence="16">
    <location>
        <begin position="2023"/>
        <end position="2063"/>
    </location>
</feature>
<dbReference type="GO" id="GO:0061663">
    <property type="term" value="F:NEDD8 ligase activity"/>
    <property type="evidence" value="ECO:0007669"/>
    <property type="project" value="UniProtKB-EC"/>
</dbReference>
<evidence type="ECO:0000313" key="17">
    <source>
        <dbReference type="EMBL" id="KAJ1113041.1"/>
    </source>
</evidence>
<dbReference type="Proteomes" id="UP001066276">
    <property type="component" value="Chromosome 8"/>
</dbReference>
<evidence type="ECO:0000256" key="10">
    <source>
        <dbReference type="ARBA" id="ARBA00022833"/>
    </source>
</evidence>
<evidence type="ECO:0000256" key="11">
    <source>
        <dbReference type="ARBA" id="ARBA00044896"/>
    </source>
</evidence>
<accession>A0AAV7NAN4</accession>
<gene>
    <name evidence="17" type="ORF">NDU88_001300</name>
</gene>
<evidence type="ECO:0000256" key="1">
    <source>
        <dbReference type="ARBA" id="ARBA00000900"/>
    </source>
</evidence>
<evidence type="ECO:0000256" key="2">
    <source>
        <dbReference type="ARBA" id="ARBA00004496"/>
    </source>
</evidence>
<dbReference type="PROSITE" id="PS50089">
    <property type="entry name" value="ZF_RING_2"/>
    <property type="match status" value="1"/>
</dbReference>
<feature type="region of interest" description="Disordered" evidence="15">
    <location>
        <begin position="1429"/>
        <end position="1454"/>
    </location>
</feature>
<evidence type="ECO:0000256" key="14">
    <source>
        <dbReference type="SAM" id="Coils"/>
    </source>
</evidence>